<name>A0ABR2JUD8_9EUKA</name>
<comment type="caution">
    <text evidence="1">The sequence shown here is derived from an EMBL/GenBank/DDBJ whole genome shotgun (WGS) entry which is preliminary data.</text>
</comment>
<dbReference type="EMBL" id="JAPFFF010000009">
    <property type="protein sequence ID" value="KAK8882372.1"/>
    <property type="molecule type" value="Genomic_DNA"/>
</dbReference>
<evidence type="ECO:0000313" key="2">
    <source>
        <dbReference type="Proteomes" id="UP001470230"/>
    </source>
</evidence>
<organism evidence="1 2">
    <name type="scientific">Tritrichomonas musculus</name>
    <dbReference type="NCBI Taxonomy" id="1915356"/>
    <lineage>
        <taxon>Eukaryota</taxon>
        <taxon>Metamonada</taxon>
        <taxon>Parabasalia</taxon>
        <taxon>Tritrichomonadida</taxon>
        <taxon>Tritrichomonadidae</taxon>
        <taxon>Tritrichomonas</taxon>
    </lineage>
</organism>
<reference evidence="1 2" key="1">
    <citation type="submission" date="2024-04" db="EMBL/GenBank/DDBJ databases">
        <title>Tritrichomonas musculus Genome.</title>
        <authorList>
            <person name="Alves-Ferreira E."/>
            <person name="Grigg M."/>
            <person name="Lorenzi H."/>
            <person name="Galac M."/>
        </authorList>
    </citation>
    <scope>NUCLEOTIDE SEQUENCE [LARGE SCALE GENOMIC DNA]</scope>
    <source>
        <strain evidence="1 2">EAF2021</strain>
    </source>
</reference>
<evidence type="ECO:0000313" key="1">
    <source>
        <dbReference type="EMBL" id="KAK8882372.1"/>
    </source>
</evidence>
<accession>A0ABR2JUD8</accession>
<proteinExistence type="predicted"/>
<gene>
    <name evidence="1" type="ORF">M9Y10_045014</name>
</gene>
<dbReference type="Proteomes" id="UP001470230">
    <property type="component" value="Unassembled WGS sequence"/>
</dbReference>
<sequence>MSKASGSNRLSVKNFVETLLNTIRATTKVITPKMYVYLDSKIYPNEFGISVRPLQVKLGTEVINMQRLIDIFDKVPYITVKENRYRSVYREPMLMTIDLKEKQYNDTTYYEYYIDKLFLRNELTKYNKIYTNAHEIITKYKQSHVETQPIEEFNEVCKTNEFDECNSLSNLQSKL</sequence>
<protein>
    <submittedName>
        <fullName evidence="1">Uncharacterized protein</fullName>
    </submittedName>
</protein>
<keyword evidence="2" id="KW-1185">Reference proteome</keyword>